<dbReference type="EMBL" id="CP158374">
    <property type="protein sequence ID" value="XBX82362.1"/>
    <property type="molecule type" value="Genomic_DNA"/>
</dbReference>
<protein>
    <recommendedName>
        <fullName evidence="4">Anti-sigma factor</fullName>
    </recommendedName>
</protein>
<evidence type="ECO:0000313" key="3">
    <source>
        <dbReference type="EMBL" id="XBX82362.1"/>
    </source>
</evidence>
<evidence type="ECO:0000256" key="1">
    <source>
        <dbReference type="SAM" id="MobiDB-lite"/>
    </source>
</evidence>
<organism evidence="3">
    <name type="scientific">Agromyces sp. G08B096</name>
    <dbReference type="NCBI Taxonomy" id="3156399"/>
    <lineage>
        <taxon>Bacteria</taxon>
        <taxon>Bacillati</taxon>
        <taxon>Actinomycetota</taxon>
        <taxon>Actinomycetes</taxon>
        <taxon>Micrococcales</taxon>
        <taxon>Microbacteriaceae</taxon>
        <taxon>Agromyces</taxon>
    </lineage>
</organism>
<feature type="region of interest" description="Disordered" evidence="1">
    <location>
        <begin position="39"/>
        <end position="91"/>
    </location>
</feature>
<feature type="transmembrane region" description="Helical" evidence="2">
    <location>
        <begin position="96"/>
        <end position="119"/>
    </location>
</feature>
<keyword evidence="2" id="KW-0812">Transmembrane</keyword>
<feature type="compositionally biased region" description="Low complexity" evidence="1">
    <location>
        <begin position="70"/>
        <end position="85"/>
    </location>
</feature>
<reference evidence="3" key="1">
    <citation type="submission" date="2024-05" db="EMBL/GenBank/DDBJ databases">
        <authorList>
            <person name="Yu L."/>
        </authorList>
    </citation>
    <scope>NUCLEOTIDE SEQUENCE</scope>
    <source>
        <strain evidence="3">G08B096</strain>
    </source>
</reference>
<dbReference type="AlphaFoldDB" id="A0AAU7W9F0"/>
<dbReference type="RefSeq" id="WP_350348381.1">
    <property type="nucleotide sequence ID" value="NZ_CP158374.1"/>
</dbReference>
<name>A0AAU7W9F0_9MICO</name>
<gene>
    <name evidence="3" type="ORF">ABIQ69_00165</name>
</gene>
<accession>A0AAU7W9F0</accession>
<keyword evidence="2" id="KW-0472">Membrane</keyword>
<keyword evidence="2" id="KW-1133">Transmembrane helix</keyword>
<proteinExistence type="predicted"/>
<sequence>MDASEYRIRDLQRIAYGADSTDAERASAVDELAALAARGLSGPTPAGGPPENGPADVSGHAAHPSDPDAASRQAPGAAAAPAKAGPSRHRTERARLARWVAVAGLGGLVVGGFLGWAAAQRAGPDEGMPLEETELLALIDQLPLAAESSRVANAAEVEGGIDETSVRLLASRLDGPAAYIARTSDGEELCLVLLLPGGTSRSACTVDGRLPRDGLRVPYAIDDRDGSRGLSVGRLDAGGTVTLPD</sequence>
<evidence type="ECO:0008006" key="4">
    <source>
        <dbReference type="Google" id="ProtNLM"/>
    </source>
</evidence>
<evidence type="ECO:0000256" key="2">
    <source>
        <dbReference type="SAM" id="Phobius"/>
    </source>
</evidence>